<dbReference type="RefSeq" id="WP_085804515.1">
    <property type="nucleotide sequence ID" value="NZ_FWFX01000002.1"/>
</dbReference>
<dbReference type="EC" id="2.1.1.198" evidence="6"/>
<evidence type="ECO:0000256" key="3">
    <source>
        <dbReference type="ARBA" id="ARBA00022603"/>
    </source>
</evidence>
<dbReference type="EMBL" id="FWFX01000002">
    <property type="protein sequence ID" value="SLN24299.1"/>
    <property type="molecule type" value="Genomic_DNA"/>
</dbReference>
<dbReference type="InterPro" id="IPR000878">
    <property type="entry name" value="4pyrrol_Mease"/>
</dbReference>
<dbReference type="PANTHER" id="PTHR46111:SF1">
    <property type="entry name" value="RIBOSOMAL RNA SMALL SUBUNIT METHYLTRANSFERASE I"/>
    <property type="match status" value="1"/>
</dbReference>
<comment type="subcellular location">
    <subcellularLocation>
        <location evidence="6">Cytoplasm</location>
    </subcellularLocation>
</comment>
<keyword evidence="1 6" id="KW-0963">Cytoplasm</keyword>
<dbReference type="Proteomes" id="UP000193061">
    <property type="component" value="Unassembled WGS sequence"/>
</dbReference>
<gene>
    <name evidence="6 9" type="primary">rsmI</name>
    <name evidence="9" type="ORF">ROA7450_00987</name>
</gene>
<dbReference type="InterPro" id="IPR008189">
    <property type="entry name" value="rRNA_ssu_MeTfrase_I"/>
</dbReference>
<keyword evidence="3 6" id="KW-0489">Methyltransferase</keyword>
<evidence type="ECO:0000256" key="5">
    <source>
        <dbReference type="ARBA" id="ARBA00022691"/>
    </source>
</evidence>
<evidence type="ECO:0000256" key="4">
    <source>
        <dbReference type="ARBA" id="ARBA00022679"/>
    </source>
</evidence>
<dbReference type="CDD" id="cd11648">
    <property type="entry name" value="RsmI"/>
    <property type="match status" value="1"/>
</dbReference>
<dbReference type="InterPro" id="IPR035996">
    <property type="entry name" value="4pyrrol_Methylase_sf"/>
</dbReference>
<organism evidence="9 10">
    <name type="scientific">Roseovarius albus</name>
    <dbReference type="NCBI Taxonomy" id="1247867"/>
    <lineage>
        <taxon>Bacteria</taxon>
        <taxon>Pseudomonadati</taxon>
        <taxon>Pseudomonadota</taxon>
        <taxon>Alphaproteobacteria</taxon>
        <taxon>Rhodobacterales</taxon>
        <taxon>Roseobacteraceae</taxon>
        <taxon>Roseovarius</taxon>
    </lineage>
</organism>
<dbReference type="NCBIfam" id="TIGR00096">
    <property type="entry name" value="16S rRNA (cytidine(1402)-2'-O)-methyltransferase"/>
    <property type="match status" value="1"/>
</dbReference>
<dbReference type="PANTHER" id="PTHR46111">
    <property type="entry name" value="RIBOSOMAL RNA SMALL SUBUNIT METHYLTRANSFERASE I"/>
    <property type="match status" value="1"/>
</dbReference>
<dbReference type="HAMAP" id="MF_01877">
    <property type="entry name" value="16SrRNA_methyltr_I"/>
    <property type="match status" value="1"/>
</dbReference>
<accession>A0A1X6YL13</accession>
<comment type="catalytic activity">
    <reaction evidence="6">
        <text>cytidine(1402) in 16S rRNA + S-adenosyl-L-methionine = 2'-O-methylcytidine(1402) in 16S rRNA + S-adenosyl-L-homocysteine + H(+)</text>
        <dbReference type="Rhea" id="RHEA:42924"/>
        <dbReference type="Rhea" id="RHEA-COMP:10285"/>
        <dbReference type="Rhea" id="RHEA-COMP:10286"/>
        <dbReference type="ChEBI" id="CHEBI:15378"/>
        <dbReference type="ChEBI" id="CHEBI:57856"/>
        <dbReference type="ChEBI" id="CHEBI:59789"/>
        <dbReference type="ChEBI" id="CHEBI:74495"/>
        <dbReference type="ChEBI" id="CHEBI:82748"/>
        <dbReference type="EC" id="2.1.1.198"/>
    </reaction>
</comment>
<dbReference type="GO" id="GO:0070677">
    <property type="term" value="F:rRNA (cytosine-2'-O-)-methyltransferase activity"/>
    <property type="evidence" value="ECO:0007669"/>
    <property type="project" value="UniProtKB-UniRule"/>
</dbReference>
<dbReference type="InterPro" id="IPR014776">
    <property type="entry name" value="4pyrrole_Mease_sub2"/>
</dbReference>
<keyword evidence="4 6" id="KW-0808">Transferase</keyword>
<evidence type="ECO:0000313" key="9">
    <source>
        <dbReference type="EMBL" id="SLN24299.1"/>
    </source>
</evidence>
<evidence type="ECO:0000259" key="7">
    <source>
        <dbReference type="Pfam" id="PF00590"/>
    </source>
</evidence>
<dbReference type="AlphaFoldDB" id="A0A1X6YL13"/>
<evidence type="ECO:0000256" key="1">
    <source>
        <dbReference type="ARBA" id="ARBA00022490"/>
    </source>
</evidence>
<feature type="domain" description="Tetrapyrrole methylase" evidence="7">
    <location>
        <begin position="12"/>
        <end position="215"/>
    </location>
</feature>
<sequence length="286" mass="30864">MNPESRKLASGLYLIATPIGTARDITLRALDILTSADLLVAEDTRSLRKLMEIHGIPLRDRRVLAYHDHNGDKVRPRLIQALGQGKSVVYASEAGTPMVADPGFDLARSVVAEGHSLISAPGPSAVITALTLAGLPTDRFFFGGFLPTASGKRKTALAELAPVTATLVFYESPKRVAAMLSDAAQALGPTRRAVVCRELTKKFEEVMRGTLGELAELCSERPLKGEIVVLIDRGDKEVVSDSDLETALRMALQTLSVRDAANQVSAQYSLPRRKVYQQALAMSKEA</sequence>
<dbReference type="InterPro" id="IPR053910">
    <property type="entry name" value="RsmI_HTH"/>
</dbReference>
<dbReference type="InterPro" id="IPR014777">
    <property type="entry name" value="4pyrrole_Mease_sub1"/>
</dbReference>
<feature type="domain" description="RsmI HTH" evidence="8">
    <location>
        <begin position="240"/>
        <end position="282"/>
    </location>
</feature>
<dbReference type="FunFam" id="3.30.950.10:FF:000002">
    <property type="entry name" value="Ribosomal RNA small subunit methyltransferase I"/>
    <property type="match status" value="1"/>
</dbReference>
<evidence type="ECO:0000256" key="6">
    <source>
        <dbReference type="HAMAP-Rule" id="MF_01877"/>
    </source>
</evidence>
<name>A0A1X6YL13_9RHOB</name>
<comment type="function">
    <text evidence="6">Catalyzes the 2'-O-methylation of the ribose of cytidine 1402 (C1402) in 16S rRNA.</text>
</comment>
<reference evidence="9 10" key="1">
    <citation type="submission" date="2017-03" db="EMBL/GenBank/DDBJ databases">
        <authorList>
            <person name="Afonso C.L."/>
            <person name="Miller P.J."/>
            <person name="Scott M.A."/>
            <person name="Spackman E."/>
            <person name="Goraichik I."/>
            <person name="Dimitrov K.M."/>
            <person name="Suarez D.L."/>
            <person name="Swayne D.E."/>
        </authorList>
    </citation>
    <scope>NUCLEOTIDE SEQUENCE [LARGE SCALE GENOMIC DNA]</scope>
    <source>
        <strain evidence="9 10">CECT 7450</strain>
    </source>
</reference>
<comment type="similarity">
    <text evidence="6">Belongs to the methyltransferase superfamily. RsmI family.</text>
</comment>
<evidence type="ECO:0000313" key="10">
    <source>
        <dbReference type="Proteomes" id="UP000193061"/>
    </source>
</evidence>
<dbReference type="SUPFAM" id="SSF53790">
    <property type="entry name" value="Tetrapyrrole methylase"/>
    <property type="match status" value="1"/>
</dbReference>
<dbReference type="OrthoDB" id="9809084at2"/>
<dbReference type="PIRSF" id="PIRSF005917">
    <property type="entry name" value="MTase_YraL"/>
    <property type="match status" value="1"/>
</dbReference>
<dbReference type="Pfam" id="PF23016">
    <property type="entry name" value="RsmI_C"/>
    <property type="match status" value="1"/>
</dbReference>
<keyword evidence="10" id="KW-1185">Reference proteome</keyword>
<keyword evidence="5 6" id="KW-0949">S-adenosyl-L-methionine</keyword>
<keyword evidence="2 6" id="KW-0698">rRNA processing</keyword>
<proteinExistence type="inferred from homology"/>
<dbReference type="Pfam" id="PF00590">
    <property type="entry name" value="TP_methylase"/>
    <property type="match status" value="1"/>
</dbReference>
<evidence type="ECO:0000256" key="2">
    <source>
        <dbReference type="ARBA" id="ARBA00022552"/>
    </source>
</evidence>
<evidence type="ECO:0000259" key="8">
    <source>
        <dbReference type="Pfam" id="PF23016"/>
    </source>
</evidence>
<dbReference type="GO" id="GO:0005737">
    <property type="term" value="C:cytoplasm"/>
    <property type="evidence" value="ECO:0007669"/>
    <property type="project" value="UniProtKB-SubCell"/>
</dbReference>
<dbReference type="Gene3D" id="3.40.1010.10">
    <property type="entry name" value="Cobalt-precorrin-4 Transmethylase, Domain 1"/>
    <property type="match status" value="1"/>
</dbReference>
<protein>
    <recommendedName>
        <fullName evidence="6">Ribosomal RNA small subunit methyltransferase I</fullName>
        <ecNumber evidence="6">2.1.1.198</ecNumber>
    </recommendedName>
    <alternativeName>
        <fullName evidence="6">16S rRNA 2'-O-ribose C1402 methyltransferase</fullName>
    </alternativeName>
    <alternativeName>
        <fullName evidence="6">rRNA (cytidine-2'-O-)-methyltransferase RsmI</fullName>
    </alternativeName>
</protein>
<dbReference type="Gene3D" id="3.30.950.10">
    <property type="entry name" value="Methyltransferase, Cobalt-precorrin-4 Transmethylase, Domain 2"/>
    <property type="match status" value="1"/>
</dbReference>